<name>A0A099WPY3_9PORP</name>
<evidence type="ECO:0000313" key="5">
    <source>
        <dbReference type="Proteomes" id="UP000030146"/>
    </source>
</evidence>
<dbReference type="PROSITE" id="PS51257">
    <property type="entry name" value="PROKAR_LIPOPROTEIN"/>
    <property type="match status" value="1"/>
</dbReference>
<evidence type="ECO:0000313" key="3">
    <source>
        <dbReference type="EMBL" id="KGN94613.1"/>
    </source>
</evidence>
<feature type="chain" id="PRO_5010409764" description="Lipoprotein" evidence="1">
    <location>
        <begin position="22"/>
        <end position="169"/>
    </location>
</feature>
<evidence type="ECO:0008006" key="6">
    <source>
        <dbReference type="Google" id="ProtNLM"/>
    </source>
</evidence>
<accession>A0A099WPY3</accession>
<reference evidence="2 4" key="1">
    <citation type="submission" date="2014-08" db="EMBL/GenBank/DDBJ databases">
        <title>Porphyromonas gulae strain:COT-052_OH1451 Genome sequencing.</title>
        <authorList>
            <person name="Wallis C."/>
            <person name="Deusch O."/>
            <person name="O'Flynn C."/>
            <person name="Davis I."/>
            <person name="Jospin G."/>
            <person name="Darling A.E."/>
            <person name="Coil D.A."/>
            <person name="Alexiev A."/>
            <person name="Horsfall A."/>
            <person name="Kirkwood N."/>
            <person name="Harris S."/>
            <person name="Eisen J.A."/>
        </authorList>
    </citation>
    <scope>NUCLEOTIDE SEQUENCE [LARGE SCALE GENOMIC DNA]</scope>
    <source>
        <strain evidence="4">COT-052 OH1451</strain>
        <strain evidence="2">COT-052_OH1451</strain>
    </source>
</reference>
<sequence length="169" mass="19185">MQLKMKWMTLLFALVAVFSLASCKKENEPKPDNQEKVIEGTIWERVYTEAEMAAITDTEDIVETDEDGRITISVSFVSKTEAIMSQAYGTEANLMETYIKHKVPYKYDEAMKKVVFDTAHATLLELVGEIEIGLNNTGVIDGLLDWEKNTITLSVTDTDQNMQFVLYKK</sequence>
<dbReference type="RefSeq" id="WP_039419207.1">
    <property type="nucleotide sequence ID" value="NZ_JRAI01000005.1"/>
</dbReference>
<dbReference type="Proteomes" id="UP000030146">
    <property type="component" value="Unassembled WGS sequence"/>
</dbReference>
<keyword evidence="1" id="KW-0732">Signal</keyword>
<dbReference type="GeneID" id="57240053"/>
<proteinExistence type="predicted"/>
<keyword evidence="5" id="KW-1185">Reference proteome</keyword>
<evidence type="ECO:0000256" key="1">
    <source>
        <dbReference type="SAM" id="SignalP"/>
    </source>
</evidence>
<dbReference type="EMBL" id="JRAI01000005">
    <property type="protein sequence ID" value="KGN87977.1"/>
    <property type="molecule type" value="Genomic_DNA"/>
</dbReference>
<comment type="caution">
    <text evidence="3">The sequence shown here is derived from an EMBL/GenBank/DDBJ whole genome shotgun (WGS) entry which is preliminary data.</text>
</comment>
<protein>
    <recommendedName>
        <fullName evidence="6">Lipoprotein</fullName>
    </recommendedName>
</protein>
<dbReference type="EMBL" id="JRAK01000011">
    <property type="protein sequence ID" value="KGN94613.1"/>
    <property type="molecule type" value="Genomic_DNA"/>
</dbReference>
<organism evidence="3 5">
    <name type="scientific">Porphyromonas gulae</name>
    <dbReference type="NCBI Taxonomy" id="111105"/>
    <lineage>
        <taxon>Bacteria</taxon>
        <taxon>Pseudomonadati</taxon>
        <taxon>Bacteroidota</taxon>
        <taxon>Bacteroidia</taxon>
        <taxon>Bacteroidales</taxon>
        <taxon>Porphyromonadaceae</taxon>
        <taxon>Porphyromonas</taxon>
    </lineage>
</organism>
<evidence type="ECO:0000313" key="4">
    <source>
        <dbReference type="Proteomes" id="UP000030130"/>
    </source>
</evidence>
<dbReference type="AlphaFoldDB" id="A0A099WPY3"/>
<gene>
    <name evidence="2" type="ORF">HR08_00865</name>
    <name evidence="3" type="ORF">HR15_00880</name>
</gene>
<reference evidence="3 5" key="2">
    <citation type="submission" date="2014-08" db="EMBL/GenBank/DDBJ databases">
        <title>Porphyromonas gulae strain:COT-052_OH3439 Genome sequencing.</title>
        <authorList>
            <person name="Wallis C."/>
            <person name="Deusch O."/>
            <person name="O'Flynn C."/>
            <person name="Davis I."/>
            <person name="Jospin G."/>
            <person name="Darling A.E."/>
            <person name="Coil D.A."/>
            <person name="Alexiev A."/>
            <person name="Horsfall A."/>
            <person name="Kirkwood N."/>
            <person name="Harris S."/>
            <person name="Eisen J.A."/>
        </authorList>
    </citation>
    <scope>NUCLEOTIDE SEQUENCE [LARGE SCALE GENOMIC DNA]</scope>
    <source>
        <strain evidence="5">COT-052 OH3439</strain>
        <strain evidence="3">COT-052_OH3439</strain>
    </source>
</reference>
<feature type="signal peptide" evidence="1">
    <location>
        <begin position="1"/>
        <end position="21"/>
    </location>
</feature>
<dbReference type="Proteomes" id="UP000030130">
    <property type="component" value="Unassembled WGS sequence"/>
</dbReference>
<evidence type="ECO:0000313" key="2">
    <source>
        <dbReference type="EMBL" id="KGN87977.1"/>
    </source>
</evidence>